<feature type="domain" description="DUF7007" evidence="2">
    <location>
        <begin position="44"/>
        <end position="168"/>
    </location>
</feature>
<dbReference type="EMBL" id="CP001280">
    <property type="protein sequence ID" value="ACK52083.1"/>
    <property type="molecule type" value="Genomic_DNA"/>
</dbReference>
<dbReference type="STRING" id="395965.Msil_3175"/>
<reference evidence="3 4" key="1">
    <citation type="journal article" date="2010" name="J. Bacteriol.">
        <title>Complete genome sequence of the aerobic facultative methanotroph Methylocella silvestris BL2.</title>
        <authorList>
            <person name="Chen Y."/>
            <person name="Crombie A."/>
            <person name="Rahman M.T."/>
            <person name="Dedysh S.N."/>
            <person name="Liesack W."/>
            <person name="Stott M.B."/>
            <person name="Alam M."/>
            <person name="Theisen A.R."/>
            <person name="Murrell J.C."/>
            <person name="Dunfield P.F."/>
        </authorList>
    </citation>
    <scope>NUCLEOTIDE SEQUENCE [LARGE SCALE GENOMIC DNA]</scope>
    <source>
        <strain evidence="4">DSM 15510 / CIP 108128 / LMG 27833 / NCIMB 13906 / BL2</strain>
    </source>
</reference>
<sequence length="252" mass="28159">MSHITLDPGDLFAVPASSPRDMRGPRVGPQPSLWDKLLRRPAPAPSASPWGTITEAHEIAPGVMWFRANARSGYRLSPRRQKALPRSMRTVDGWYEDTTEWAAVAVVFANIFDEMPAGGEASGRSLYELGKETLKHWRPEAFEGWFETSLDMDEIWSLPVMRFHRLHADRWMALGSFHASYGYVIEAGGPRPHVRAKRGGDPPYGAVTGLPRAEIRRFAVEVGELHQGRGKPFLIDPDRHAEIAIEEDAVLA</sequence>
<dbReference type="AlphaFoldDB" id="B8EMF5"/>
<evidence type="ECO:0000313" key="3">
    <source>
        <dbReference type="EMBL" id="ACK52083.1"/>
    </source>
</evidence>
<organism evidence="3 4">
    <name type="scientific">Methylocella silvestris (strain DSM 15510 / CIP 108128 / LMG 27833 / NCIMB 13906 / BL2)</name>
    <dbReference type="NCBI Taxonomy" id="395965"/>
    <lineage>
        <taxon>Bacteria</taxon>
        <taxon>Pseudomonadati</taxon>
        <taxon>Pseudomonadota</taxon>
        <taxon>Alphaproteobacteria</taxon>
        <taxon>Hyphomicrobiales</taxon>
        <taxon>Beijerinckiaceae</taxon>
        <taxon>Methylocella</taxon>
    </lineage>
</organism>
<dbReference type="KEGG" id="msl:Msil_3175"/>
<dbReference type="OrthoDB" id="5124200at2"/>
<feature type="region of interest" description="Disordered" evidence="1">
    <location>
        <begin position="1"/>
        <end position="28"/>
    </location>
</feature>
<dbReference type="HOGENOM" id="CLU_1101849_0_0_5"/>
<dbReference type="eggNOG" id="ENOG5033BAG">
    <property type="taxonomic scope" value="Bacteria"/>
</dbReference>
<evidence type="ECO:0000313" key="4">
    <source>
        <dbReference type="Proteomes" id="UP000002257"/>
    </source>
</evidence>
<dbReference type="InterPro" id="IPR054276">
    <property type="entry name" value="DUF7007"/>
</dbReference>
<accession>B8EMF5</accession>
<evidence type="ECO:0000256" key="1">
    <source>
        <dbReference type="SAM" id="MobiDB-lite"/>
    </source>
</evidence>
<evidence type="ECO:0000259" key="2">
    <source>
        <dbReference type="Pfam" id="PF22653"/>
    </source>
</evidence>
<dbReference type="RefSeq" id="WP_012592152.1">
    <property type="nucleotide sequence ID" value="NC_011666.1"/>
</dbReference>
<dbReference type="Pfam" id="PF22653">
    <property type="entry name" value="DUF7007"/>
    <property type="match status" value="1"/>
</dbReference>
<name>B8EMF5_METSB</name>
<dbReference type="Proteomes" id="UP000002257">
    <property type="component" value="Chromosome"/>
</dbReference>
<protein>
    <recommendedName>
        <fullName evidence="2">DUF7007 domain-containing protein</fullName>
    </recommendedName>
</protein>
<proteinExistence type="predicted"/>
<keyword evidence="4" id="KW-1185">Reference proteome</keyword>
<gene>
    <name evidence="3" type="ordered locus">Msil_3175</name>
</gene>